<dbReference type="InterPro" id="IPR041712">
    <property type="entry name" value="DHPS-like_MBL-fold"/>
</dbReference>
<name>J9GI64_9ZZZZ</name>
<accession>J9GI64</accession>
<dbReference type="GO" id="GO:0016740">
    <property type="term" value="F:transferase activity"/>
    <property type="evidence" value="ECO:0007669"/>
    <property type="project" value="TreeGrafter"/>
</dbReference>
<organism evidence="2">
    <name type="scientific">gut metagenome</name>
    <dbReference type="NCBI Taxonomy" id="749906"/>
    <lineage>
        <taxon>unclassified sequences</taxon>
        <taxon>metagenomes</taxon>
        <taxon>organismal metagenomes</taxon>
    </lineage>
</organism>
<dbReference type="InterPro" id="IPR001279">
    <property type="entry name" value="Metallo-B-lactamas"/>
</dbReference>
<dbReference type="PANTHER" id="PTHR13754">
    <property type="entry name" value="METALLO-BETA-LACTAMASE SUPERFAMILY PROTEIN"/>
    <property type="match status" value="1"/>
</dbReference>
<feature type="domain" description="Metallo-beta-lactamase" evidence="1">
    <location>
        <begin position="19"/>
        <end position="237"/>
    </location>
</feature>
<dbReference type="SUPFAM" id="SSF56281">
    <property type="entry name" value="Metallo-hydrolase/oxidoreductase"/>
    <property type="match status" value="1"/>
</dbReference>
<comment type="caution">
    <text evidence="2">The sequence shown here is derived from an EMBL/GenBank/DDBJ whole genome shotgun (WGS) entry which is preliminary data.</text>
</comment>
<dbReference type="InterPro" id="IPR036866">
    <property type="entry name" value="RibonucZ/Hydroxyglut_hydro"/>
</dbReference>
<reference evidence="2" key="1">
    <citation type="journal article" date="2012" name="PLoS ONE">
        <title>Gene sets for utilization of primary and secondary nutrition supplies in the distal gut of endangered iberian lynx.</title>
        <authorList>
            <person name="Alcaide M."/>
            <person name="Messina E."/>
            <person name="Richter M."/>
            <person name="Bargiela R."/>
            <person name="Peplies J."/>
            <person name="Huws S.A."/>
            <person name="Newbold C.J."/>
            <person name="Golyshin P.N."/>
            <person name="Simon M.A."/>
            <person name="Lopez G."/>
            <person name="Yakimov M.M."/>
            <person name="Ferrer M."/>
        </authorList>
    </citation>
    <scope>NUCLEOTIDE SEQUENCE</scope>
</reference>
<sequence length="273" mass="30725">MKIIALTENTSQQAWPVEHGLSLYIELNGLHILFDMGQSNLFAENAARKGIDLEKVDLAILSHGHYDHGGGLKTFLQMNSHAPVYVHRRAFEPHYSLRSNGLHYIGLNTELQYHPNLKFCDSYTYINNQLQLFTQTEGKYLCPPGNRLLFGPALDTPDTFCHEQSLLISEGHLRVLIAGCAHTGIINILQKAQQLSTHPITHVFAGMHLTKSGLTATEEAAFIKQLAEKLLAYPGCHYYTMHCTGIEAYTQLKQYMQDRINYLSTGDDIIVQI</sequence>
<dbReference type="Gene3D" id="3.60.15.10">
    <property type="entry name" value="Ribonuclease Z/Hydroxyacylglutathione hydrolase-like"/>
    <property type="match status" value="1"/>
</dbReference>
<dbReference type="AlphaFoldDB" id="J9GI64"/>
<dbReference type="SMART" id="SM00849">
    <property type="entry name" value="Lactamase_B"/>
    <property type="match status" value="1"/>
</dbReference>
<gene>
    <name evidence="2" type="ORF">EVA_05072</name>
</gene>
<dbReference type="InterPro" id="IPR052926">
    <property type="entry name" value="Metallo-beta-lactamase_dom"/>
</dbReference>
<evidence type="ECO:0000259" key="1">
    <source>
        <dbReference type="SMART" id="SM00849"/>
    </source>
</evidence>
<dbReference type="EMBL" id="AMCI01001051">
    <property type="protein sequence ID" value="EJX06809.1"/>
    <property type="molecule type" value="Genomic_DNA"/>
</dbReference>
<protein>
    <submittedName>
        <fullName evidence="2">Metallo-beta-lactamase family protein</fullName>
    </submittedName>
</protein>
<evidence type="ECO:0000313" key="2">
    <source>
        <dbReference type="EMBL" id="EJX06809.1"/>
    </source>
</evidence>
<dbReference type="CDD" id="cd07713">
    <property type="entry name" value="DHPS-like_MBL-fold"/>
    <property type="match status" value="1"/>
</dbReference>
<dbReference type="PANTHER" id="PTHR13754:SF13">
    <property type="entry name" value="METALLO-BETA-LACTAMASE SUPERFAMILY PROTEIN (AFU_ORTHOLOGUE AFUA_3G07630)"/>
    <property type="match status" value="1"/>
</dbReference>
<proteinExistence type="predicted"/>
<dbReference type="Pfam" id="PF00753">
    <property type="entry name" value="Lactamase_B"/>
    <property type="match status" value="1"/>
</dbReference>